<keyword evidence="5" id="KW-1185">Reference proteome</keyword>
<evidence type="ECO:0000256" key="2">
    <source>
        <dbReference type="SAM" id="Phobius"/>
    </source>
</evidence>
<dbReference type="OrthoDB" id="2756540at2759"/>
<dbReference type="Proteomes" id="UP000799118">
    <property type="component" value="Unassembled WGS sequence"/>
</dbReference>
<feature type="signal peptide" evidence="3">
    <location>
        <begin position="1"/>
        <end position="16"/>
    </location>
</feature>
<organism evidence="4 5">
    <name type="scientific">Gymnopus androsaceus JB14</name>
    <dbReference type="NCBI Taxonomy" id="1447944"/>
    <lineage>
        <taxon>Eukaryota</taxon>
        <taxon>Fungi</taxon>
        <taxon>Dikarya</taxon>
        <taxon>Basidiomycota</taxon>
        <taxon>Agaricomycotina</taxon>
        <taxon>Agaricomycetes</taxon>
        <taxon>Agaricomycetidae</taxon>
        <taxon>Agaricales</taxon>
        <taxon>Marasmiineae</taxon>
        <taxon>Omphalotaceae</taxon>
        <taxon>Gymnopus</taxon>
    </lineage>
</organism>
<dbReference type="EMBL" id="ML769384">
    <property type="protein sequence ID" value="KAE9410863.1"/>
    <property type="molecule type" value="Genomic_DNA"/>
</dbReference>
<keyword evidence="2" id="KW-0812">Transmembrane</keyword>
<accession>A0A6A4IN33</accession>
<protein>
    <submittedName>
        <fullName evidence="4">Uncharacterized protein</fullName>
    </submittedName>
</protein>
<gene>
    <name evidence="4" type="ORF">BT96DRAFT_983545</name>
</gene>
<sequence>MLLAFFLLFLLQFTTAEVQSFAVSGSVLTFSPGWQSTSSEAAGPFSFTNTLGLALTINLPLSTTSISYVGLKTTGGSIYGVCLDCTTSTFNLQEFSGRDATLLSNSDAVPTTIFSLDVNPDEEHVLQISNIADGAESELTFVSLILEKGGSSTTVGDPLVTAISSTSITSSSSTSTVASSTTSTSTTVSSTTSSITATSSSIPSASATAAPASASSNTSAKSSLIAIITILTLIAVLSPLVGLFFYLRNRPRNPASFEDLTTIQDTSTMKQAALGELSTPTSAGPLATAGRKKPPTRLLDPTPYPPFVVPRDAPILPVRRLESG</sequence>
<evidence type="ECO:0000256" key="1">
    <source>
        <dbReference type="SAM" id="MobiDB-lite"/>
    </source>
</evidence>
<evidence type="ECO:0000313" key="4">
    <source>
        <dbReference type="EMBL" id="KAE9410863.1"/>
    </source>
</evidence>
<proteinExistence type="predicted"/>
<keyword evidence="2" id="KW-1133">Transmembrane helix</keyword>
<feature type="chain" id="PRO_5025436310" evidence="3">
    <location>
        <begin position="17"/>
        <end position="324"/>
    </location>
</feature>
<keyword evidence="2" id="KW-0472">Membrane</keyword>
<feature type="transmembrane region" description="Helical" evidence="2">
    <location>
        <begin position="224"/>
        <end position="247"/>
    </location>
</feature>
<feature type="region of interest" description="Disordered" evidence="1">
    <location>
        <begin position="276"/>
        <end position="307"/>
    </location>
</feature>
<dbReference type="AlphaFoldDB" id="A0A6A4IN33"/>
<name>A0A6A4IN33_9AGAR</name>
<evidence type="ECO:0000256" key="3">
    <source>
        <dbReference type="SAM" id="SignalP"/>
    </source>
</evidence>
<evidence type="ECO:0000313" key="5">
    <source>
        <dbReference type="Proteomes" id="UP000799118"/>
    </source>
</evidence>
<keyword evidence="3" id="KW-0732">Signal</keyword>
<feature type="region of interest" description="Disordered" evidence="1">
    <location>
        <begin position="170"/>
        <end position="200"/>
    </location>
</feature>
<reference evidence="4" key="1">
    <citation type="journal article" date="2019" name="Environ. Microbiol.">
        <title>Fungal ecological strategies reflected in gene transcription - a case study of two litter decomposers.</title>
        <authorList>
            <person name="Barbi F."/>
            <person name="Kohler A."/>
            <person name="Barry K."/>
            <person name="Baskaran P."/>
            <person name="Daum C."/>
            <person name="Fauchery L."/>
            <person name="Ihrmark K."/>
            <person name="Kuo A."/>
            <person name="LaButti K."/>
            <person name="Lipzen A."/>
            <person name="Morin E."/>
            <person name="Grigoriev I.V."/>
            <person name="Henrissat B."/>
            <person name="Lindahl B."/>
            <person name="Martin F."/>
        </authorList>
    </citation>
    <scope>NUCLEOTIDE SEQUENCE</scope>
    <source>
        <strain evidence="4">JB14</strain>
    </source>
</reference>